<protein>
    <recommendedName>
        <fullName evidence="6">Cytochrome P450</fullName>
    </recommendedName>
</protein>
<comment type="similarity">
    <text evidence="1">Belongs to the cytochrome P450 family.</text>
</comment>
<dbReference type="EMBL" id="HACG01034153">
    <property type="protein sequence ID" value="CEK81018.1"/>
    <property type="molecule type" value="Transcribed_RNA"/>
</dbReference>
<dbReference type="GO" id="GO:0004497">
    <property type="term" value="F:monooxygenase activity"/>
    <property type="evidence" value="ECO:0007669"/>
    <property type="project" value="InterPro"/>
</dbReference>
<dbReference type="InterPro" id="IPR036396">
    <property type="entry name" value="Cyt_P450_sf"/>
</dbReference>
<dbReference type="InterPro" id="IPR001128">
    <property type="entry name" value="Cyt_P450"/>
</dbReference>
<keyword evidence="2" id="KW-0479">Metal-binding</keyword>
<evidence type="ECO:0000313" key="5">
    <source>
        <dbReference type="EMBL" id="CEK81018.1"/>
    </source>
</evidence>
<evidence type="ECO:0000256" key="1">
    <source>
        <dbReference type="ARBA" id="ARBA00010617"/>
    </source>
</evidence>
<evidence type="ECO:0008006" key="6">
    <source>
        <dbReference type="Google" id="ProtNLM"/>
    </source>
</evidence>
<dbReference type="Pfam" id="PF00067">
    <property type="entry name" value="p450"/>
    <property type="match status" value="1"/>
</dbReference>
<name>A0A0B7AJM1_9EUPU</name>
<dbReference type="AlphaFoldDB" id="A0A0B7AJM1"/>
<keyword evidence="4" id="KW-0812">Transmembrane</keyword>
<feature type="transmembrane region" description="Helical" evidence="4">
    <location>
        <begin position="21"/>
        <end position="44"/>
    </location>
</feature>
<feature type="transmembrane region" description="Helical" evidence="4">
    <location>
        <begin position="86"/>
        <end position="105"/>
    </location>
</feature>
<keyword evidence="3" id="KW-0408">Iron</keyword>
<dbReference type="GO" id="GO:0020037">
    <property type="term" value="F:heme binding"/>
    <property type="evidence" value="ECO:0007669"/>
    <property type="project" value="InterPro"/>
</dbReference>
<evidence type="ECO:0000256" key="2">
    <source>
        <dbReference type="ARBA" id="ARBA00022723"/>
    </source>
</evidence>
<dbReference type="InterPro" id="IPR050182">
    <property type="entry name" value="Cytochrome_P450_fam2"/>
</dbReference>
<sequence length="112" mass="12908">MKITRRKMMVTKSRTRSMLMSSVSGIYVVFLVAVVVFLIVFLWIRRVDPRLPPSPMRPLPVVGHLFSMACDSRPQFSEWRQRCGDIYSLYLGGTLVVVLNSYELIKEALVKK</sequence>
<feature type="non-terminal residue" evidence="5">
    <location>
        <position position="112"/>
    </location>
</feature>
<reference evidence="5" key="1">
    <citation type="submission" date="2014-12" db="EMBL/GenBank/DDBJ databases">
        <title>Insight into the proteome of Arion vulgaris.</title>
        <authorList>
            <person name="Aradska J."/>
            <person name="Bulat T."/>
            <person name="Smidak R."/>
            <person name="Sarate P."/>
            <person name="Gangsoo J."/>
            <person name="Sialana F."/>
            <person name="Bilban M."/>
            <person name="Lubec G."/>
        </authorList>
    </citation>
    <scope>NUCLEOTIDE SEQUENCE</scope>
    <source>
        <tissue evidence="5">Skin</tissue>
    </source>
</reference>
<dbReference type="PRINTS" id="PR00463">
    <property type="entry name" value="EP450I"/>
</dbReference>
<dbReference type="PANTHER" id="PTHR24300">
    <property type="entry name" value="CYTOCHROME P450 508A4-RELATED"/>
    <property type="match status" value="1"/>
</dbReference>
<dbReference type="GO" id="GO:0016705">
    <property type="term" value="F:oxidoreductase activity, acting on paired donors, with incorporation or reduction of molecular oxygen"/>
    <property type="evidence" value="ECO:0007669"/>
    <property type="project" value="InterPro"/>
</dbReference>
<dbReference type="InterPro" id="IPR002401">
    <property type="entry name" value="Cyt_P450_E_grp-I"/>
</dbReference>
<evidence type="ECO:0000256" key="3">
    <source>
        <dbReference type="ARBA" id="ARBA00023004"/>
    </source>
</evidence>
<organism evidence="5">
    <name type="scientific">Arion vulgaris</name>
    <dbReference type="NCBI Taxonomy" id="1028688"/>
    <lineage>
        <taxon>Eukaryota</taxon>
        <taxon>Metazoa</taxon>
        <taxon>Spiralia</taxon>
        <taxon>Lophotrochozoa</taxon>
        <taxon>Mollusca</taxon>
        <taxon>Gastropoda</taxon>
        <taxon>Heterobranchia</taxon>
        <taxon>Euthyneura</taxon>
        <taxon>Panpulmonata</taxon>
        <taxon>Eupulmonata</taxon>
        <taxon>Stylommatophora</taxon>
        <taxon>Helicina</taxon>
        <taxon>Arionoidea</taxon>
        <taxon>Arionidae</taxon>
        <taxon>Arion</taxon>
    </lineage>
</organism>
<dbReference type="Gene3D" id="1.10.630.10">
    <property type="entry name" value="Cytochrome P450"/>
    <property type="match status" value="1"/>
</dbReference>
<gene>
    <name evidence="5" type="primary">ORF123880</name>
</gene>
<evidence type="ECO:0000256" key="4">
    <source>
        <dbReference type="SAM" id="Phobius"/>
    </source>
</evidence>
<keyword evidence="4" id="KW-0472">Membrane</keyword>
<dbReference type="SUPFAM" id="SSF48264">
    <property type="entry name" value="Cytochrome P450"/>
    <property type="match status" value="1"/>
</dbReference>
<accession>A0A0B7AJM1</accession>
<proteinExistence type="inferred from homology"/>
<dbReference type="GO" id="GO:0005506">
    <property type="term" value="F:iron ion binding"/>
    <property type="evidence" value="ECO:0007669"/>
    <property type="project" value="InterPro"/>
</dbReference>
<keyword evidence="4" id="KW-1133">Transmembrane helix</keyword>